<name>A0A2M8IZX4_9RHOB</name>
<evidence type="ECO:0000259" key="2">
    <source>
        <dbReference type="Pfam" id="PF00350"/>
    </source>
</evidence>
<dbReference type="InterPro" id="IPR027417">
    <property type="entry name" value="P-loop_NTPase"/>
</dbReference>
<feature type="domain" description="Dynamin N-terminal" evidence="2">
    <location>
        <begin position="43"/>
        <end position="186"/>
    </location>
</feature>
<feature type="region of interest" description="Disordered" evidence="1">
    <location>
        <begin position="1"/>
        <end position="34"/>
    </location>
</feature>
<proteinExistence type="predicted"/>
<reference evidence="3 4" key="1">
    <citation type="journal article" date="2018" name="Int. J. Syst. Evol. Microbiol.">
        <title>Pseudooceanicola lipolyticus sp. nov., a marine alphaproteobacterium, reclassification of Oceanicola flagellatus as Pseudooceanicola flagellatus comb. nov. and emended description of the genus Pseudooceanicola.</title>
        <authorList>
            <person name="Huang M.-M."/>
            <person name="Guo L.-L."/>
            <person name="Wu Y.-H."/>
            <person name="Lai Q.-L."/>
            <person name="Shao Z.-Z."/>
            <person name="Wang C.-S."/>
            <person name="Wu M."/>
            <person name="Xu X.-W."/>
        </authorList>
    </citation>
    <scope>NUCLEOTIDE SEQUENCE [LARGE SCALE GENOMIC DNA]</scope>
    <source>
        <strain evidence="3 4">157</strain>
    </source>
</reference>
<protein>
    <recommendedName>
        <fullName evidence="2">Dynamin N-terminal domain-containing protein</fullName>
    </recommendedName>
</protein>
<dbReference type="InterPro" id="IPR045063">
    <property type="entry name" value="Dynamin_N"/>
</dbReference>
<dbReference type="Proteomes" id="UP000231553">
    <property type="component" value="Unassembled WGS sequence"/>
</dbReference>
<keyword evidence="4" id="KW-1185">Reference proteome</keyword>
<evidence type="ECO:0000313" key="4">
    <source>
        <dbReference type="Proteomes" id="UP000231553"/>
    </source>
</evidence>
<feature type="compositionally biased region" description="Low complexity" evidence="1">
    <location>
        <begin position="283"/>
        <end position="301"/>
    </location>
</feature>
<evidence type="ECO:0000256" key="1">
    <source>
        <dbReference type="SAM" id="MobiDB-lite"/>
    </source>
</evidence>
<dbReference type="Pfam" id="PF00350">
    <property type="entry name" value="Dynamin_N"/>
    <property type="match status" value="1"/>
</dbReference>
<dbReference type="SUPFAM" id="SSF52540">
    <property type="entry name" value="P-loop containing nucleoside triphosphate hydrolases"/>
    <property type="match status" value="1"/>
</dbReference>
<evidence type="ECO:0000313" key="3">
    <source>
        <dbReference type="EMBL" id="PJE36058.1"/>
    </source>
</evidence>
<organism evidence="3 4">
    <name type="scientific">Pseudooceanicola lipolyticus</name>
    <dbReference type="NCBI Taxonomy" id="2029104"/>
    <lineage>
        <taxon>Bacteria</taxon>
        <taxon>Pseudomonadati</taxon>
        <taxon>Pseudomonadota</taxon>
        <taxon>Alphaproteobacteria</taxon>
        <taxon>Rhodobacterales</taxon>
        <taxon>Paracoccaceae</taxon>
        <taxon>Pseudooceanicola</taxon>
    </lineage>
</organism>
<sequence length="417" mass="45169">MTAISPGPRWPMRPKRTDQMNRKGTMANGPAPQAQPGRLLRLVVGGEIRSGKSTVINAMLRDNVIPQFRGDQNRPVMVVRHRETPGLLVHYQDGSLRPYRSFADCGSLDGARLCEIDVYAPHLAAFEIVELPFYHDGHVTEETFEAMSAADVFIWVTIASQAWRLSERAIVQRLPRALRARSVIVASRADKLTQSSDWDRISERLSIEAGEFFSGAIPICGARRLIAETAGSDEQWHASGGDVLTEALSGFARELLTAEAEEPAPAAAPGDDNVIAFRASGQPTAAEPEAEPEQPAAAKPVPETLSSLAASVYGVSTAGLCDGGALTVLAGEEETARIAASVSADCLRNRRGNYQLIGETENSSEVQVRMAGHFLLCRRAGHDGAFVFLLCDEDHINPALARTAIRRMCQIYETGLI</sequence>
<dbReference type="EMBL" id="PGTB01000059">
    <property type="protein sequence ID" value="PJE36058.1"/>
    <property type="molecule type" value="Genomic_DNA"/>
</dbReference>
<dbReference type="AlphaFoldDB" id="A0A2M8IZX4"/>
<dbReference type="Gene3D" id="3.40.50.300">
    <property type="entry name" value="P-loop containing nucleotide triphosphate hydrolases"/>
    <property type="match status" value="1"/>
</dbReference>
<dbReference type="OrthoDB" id="7851046at2"/>
<accession>A0A2M8IZX4</accession>
<feature type="region of interest" description="Disordered" evidence="1">
    <location>
        <begin position="282"/>
        <end position="301"/>
    </location>
</feature>
<gene>
    <name evidence="3" type="ORF">CVM52_14075</name>
</gene>
<comment type="caution">
    <text evidence="3">The sequence shown here is derived from an EMBL/GenBank/DDBJ whole genome shotgun (WGS) entry which is preliminary data.</text>
</comment>